<dbReference type="EMBL" id="DRBS01000180">
    <property type="protein sequence ID" value="HDD44126.1"/>
    <property type="molecule type" value="Genomic_DNA"/>
</dbReference>
<proteinExistence type="predicted"/>
<protein>
    <submittedName>
        <fullName evidence="1">Uncharacterized protein</fullName>
    </submittedName>
</protein>
<accession>A0A7C0Y2M9</accession>
<gene>
    <name evidence="1" type="ORF">ENG63_04610</name>
</gene>
<evidence type="ECO:0000313" key="1">
    <source>
        <dbReference type="EMBL" id="HDD44126.1"/>
    </source>
</evidence>
<dbReference type="AlphaFoldDB" id="A0A7C0Y2M9"/>
<organism evidence="1">
    <name type="scientific">Desulfofervidus auxilii</name>
    <dbReference type="NCBI Taxonomy" id="1621989"/>
    <lineage>
        <taxon>Bacteria</taxon>
        <taxon>Pseudomonadati</taxon>
        <taxon>Thermodesulfobacteriota</taxon>
        <taxon>Candidatus Desulfofervidia</taxon>
        <taxon>Candidatus Desulfofervidales</taxon>
        <taxon>Candidatus Desulfofervidaceae</taxon>
        <taxon>Candidatus Desulfofervidus</taxon>
    </lineage>
</organism>
<dbReference type="Proteomes" id="UP000886289">
    <property type="component" value="Unassembled WGS sequence"/>
</dbReference>
<name>A0A7C0Y2M9_DESA2</name>
<sequence length="254" mass="29823">MNDLIIEILGNQIPKDLLNKLNRIYNKLKRNFWLGKDEECIEKAGKFVEIVTRILEYITINSFTPFEDELKVSETLRKFENLPKQDFPESIRIMIPRVLYSLYTFRSKRGGAHIKNIDPTHMDAIYITSACDWIIAELIRLYHTQDDREIQNIIESIVEKKVPLLEEFDNDIKILDPTLPVSGKVLAILYKRYPNFVSKKDIDKWVPTKLSSHISTTLRNLDDRGLIYRKDNNIKLTIKGVKYVEEKILKKITL</sequence>
<reference evidence="1" key="1">
    <citation type="journal article" date="2020" name="mSystems">
        <title>Genome- and Community-Level Interaction Insights into Carbon Utilization and Element Cycling Functions of Hydrothermarchaeota in Hydrothermal Sediment.</title>
        <authorList>
            <person name="Zhou Z."/>
            <person name="Liu Y."/>
            <person name="Xu W."/>
            <person name="Pan J."/>
            <person name="Luo Z.H."/>
            <person name="Li M."/>
        </authorList>
    </citation>
    <scope>NUCLEOTIDE SEQUENCE [LARGE SCALE GENOMIC DNA]</scope>
    <source>
        <strain evidence="1">HyVt-233</strain>
    </source>
</reference>
<comment type="caution">
    <text evidence="1">The sequence shown here is derived from an EMBL/GenBank/DDBJ whole genome shotgun (WGS) entry which is preliminary data.</text>
</comment>